<dbReference type="EMBL" id="JABEZX010000012">
    <property type="protein sequence ID" value="MBA0571515.1"/>
    <property type="molecule type" value="Genomic_DNA"/>
</dbReference>
<name>A0A7J8N3N5_9ROSI</name>
<proteinExistence type="predicted"/>
<organism evidence="1 2">
    <name type="scientific">Gossypium lobatum</name>
    <dbReference type="NCBI Taxonomy" id="34289"/>
    <lineage>
        <taxon>Eukaryota</taxon>
        <taxon>Viridiplantae</taxon>
        <taxon>Streptophyta</taxon>
        <taxon>Embryophyta</taxon>
        <taxon>Tracheophyta</taxon>
        <taxon>Spermatophyta</taxon>
        <taxon>Magnoliopsida</taxon>
        <taxon>eudicotyledons</taxon>
        <taxon>Gunneridae</taxon>
        <taxon>Pentapetalae</taxon>
        <taxon>rosids</taxon>
        <taxon>malvids</taxon>
        <taxon>Malvales</taxon>
        <taxon>Malvaceae</taxon>
        <taxon>Malvoideae</taxon>
        <taxon>Gossypium</taxon>
    </lineage>
</organism>
<gene>
    <name evidence="1" type="ORF">Golob_001901</name>
</gene>
<reference evidence="1 2" key="1">
    <citation type="journal article" date="2019" name="Genome Biol. Evol.">
        <title>Insights into the evolution of the New World diploid cottons (Gossypium, subgenus Houzingenia) based on genome sequencing.</title>
        <authorList>
            <person name="Grover C.E."/>
            <person name="Arick M.A. 2nd"/>
            <person name="Thrash A."/>
            <person name="Conover J.L."/>
            <person name="Sanders W.S."/>
            <person name="Peterson D.G."/>
            <person name="Frelichowski J.E."/>
            <person name="Scheffler J.A."/>
            <person name="Scheffler B.E."/>
            <person name="Wendel J.F."/>
        </authorList>
    </citation>
    <scope>NUCLEOTIDE SEQUENCE [LARGE SCALE GENOMIC DNA]</scope>
    <source>
        <strain evidence="1">157</strain>
        <tissue evidence="1">Leaf</tissue>
    </source>
</reference>
<protein>
    <submittedName>
        <fullName evidence="1">Uncharacterized protein</fullName>
    </submittedName>
</protein>
<sequence>MMRDFVFYRAPPATFPRPDGKLKAISLPEDVYIKKFFQKYPVAKGHDAIKYNIPPFTMFLLFSFLCNMMEYRKEKKEKKKAYARLKQIARLQGKKPPPNPYPSAIKERQALERKFVRERFSSPEILKIVEKIKEERRAERFGAVSGGF</sequence>
<evidence type="ECO:0000313" key="2">
    <source>
        <dbReference type="Proteomes" id="UP000593572"/>
    </source>
</evidence>
<dbReference type="AlphaFoldDB" id="A0A7J8N3N5"/>
<dbReference type="PANTHER" id="PTHR35693:SF1">
    <property type="entry name" value="EXPRESSED PROTEIN"/>
    <property type="match status" value="1"/>
</dbReference>
<comment type="caution">
    <text evidence="1">The sequence shown here is derived from an EMBL/GenBank/DDBJ whole genome shotgun (WGS) entry which is preliminary data.</text>
</comment>
<keyword evidence="2" id="KW-1185">Reference proteome</keyword>
<dbReference type="Proteomes" id="UP000593572">
    <property type="component" value="Unassembled WGS sequence"/>
</dbReference>
<dbReference type="PANTHER" id="PTHR35693">
    <property type="entry name" value="EXPRESSED PROTEIN"/>
    <property type="match status" value="1"/>
</dbReference>
<evidence type="ECO:0000313" key="1">
    <source>
        <dbReference type="EMBL" id="MBA0571515.1"/>
    </source>
</evidence>
<accession>A0A7J8N3N5</accession>